<comment type="caution">
    <text evidence="3">The sequence shown here is derived from an EMBL/GenBank/DDBJ whole genome shotgun (WGS) entry which is preliminary data.</text>
</comment>
<evidence type="ECO:0000256" key="1">
    <source>
        <dbReference type="ARBA" id="ARBA00044755"/>
    </source>
</evidence>
<sequence length="169" mass="17309">MIPQGITINGNMEGAGHLIINGTVRGNVNIKGRLEIGVQGSVDGDLRAEELLVVGAVKGNIYCSSKLLLRSGCRVTGNLLCAGLIMEEGAWLKGRCQMGRQNQTPISAPGATSGKSSNQVLGQASGKVSPQSHQNAGPAGPQEQVPMKSGVLGSTSSESTPSSSQSSRP</sequence>
<dbReference type="InterPro" id="IPR007607">
    <property type="entry name" value="BacA/B"/>
</dbReference>
<gene>
    <name evidence="3" type="ORF">KJ970_20640</name>
</gene>
<feature type="region of interest" description="Disordered" evidence="2">
    <location>
        <begin position="103"/>
        <end position="169"/>
    </location>
</feature>
<organism evidence="3 4">
    <name type="scientific">Eiseniibacteriota bacterium</name>
    <dbReference type="NCBI Taxonomy" id="2212470"/>
    <lineage>
        <taxon>Bacteria</taxon>
        <taxon>Candidatus Eiseniibacteriota</taxon>
    </lineage>
</organism>
<dbReference type="AlphaFoldDB" id="A0A948S3V3"/>
<comment type="similarity">
    <text evidence="1">Belongs to the bactofilin family.</text>
</comment>
<dbReference type="Pfam" id="PF04519">
    <property type="entry name" value="Bactofilin"/>
    <property type="match status" value="1"/>
</dbReference>
<accession>A0A948S3V3</accession>
<feature type="compositionally biased region" description="Polar residues" evidence="2">
    <location>
        <begin position="113"/>
        <end position="135"/>
    </location>
</feature>
<dbReference type="PANTHER" id="PTHR35024">
    <property type="entry name" value="HYPOTHETICAL CYTOSOLIC PROTEIN"/>
    <property type="match status" value="1"/>
</dbReference>
<evidence type="ECO:0000256" key="2">
    <source>
        <dbReference type="SAM" id="MobiDB-lite"/>
    </source>
</evidence>
<evidence type="ECO:0000313" key="4">
    <source>
        <dbReference type="Proteomes" id="UP000777784"/>
    </source>
</evidence>
<protein>
    <submittedName>
        <fullName evidence="3">Polymer-forming cytoskeletal protein</fullName>
    </submittedName>
</protein>
<evidence type="ECO:0000313" key="3">
    <source>
        <dbReference type="EMBL" id="MBU2693334.1"/>
    </source>
</evidence>
<reference evidence="3" key="1">
    <citation type="submission" date="2021-05" db="EMBL/GenBank/DDBJ databases">
        <title>Energy efficiency and biological interactions define the core microbiome of deep oligotrophic groundwater.</title>
        <authorList>
            <person name="Mehrshad M."/>
            <person name="Lopez-Fernandez M."/>
            <person name="Bell E."/>
            <person name="Bernier-Latmani R."/>
            <person name="Bertilsson S."/>
            <person name="Dopson M."/>
        </authorList>
    </citation>
    <scope>NUCLEOTIDE SEQUENCE</scope>
    <source>
        <strain evidence="3">Modern_marine.mb.64</strain>
    </source>
</reference>
<dbReference type="Proteomes" id="UP000777784">
    <property type="component" value="Unassembled WGS sequence"/>
</dbReference>
<proteinExistence type="inferred from homology"/>
<name>A0A948S3V3_UNCEI</name>
<dbReference type="EMBL" id="JAHJDP010000118">
    <property type="protein sequence ID" value="MBU2693334.1"/>
    <property type="molecule type" value="Genomic_DNA"/>
</dbReference>
<dbReference type="PANTHER" id="PTHR35024:SF4">
    <property type="entry name" value="POLYMER-FORMING CYTOSKELETAL PROTEIN"/>
    <property type="match status" value="1"/>
</dbReference>
<feature type="compositionally biased region" description="Low complexity" evidence="2">
    <location>
        <begin position="154"/>
        <end position="169"/>
    </location>
</feature>